<dbReference type="PANTHER" id="PTHR34145:SF68">
    <property type="entry name" value="FBD DOMAIN-CONTAINING PROTEIN"/>
    <property type="match status" value="1"/>
</dbReference>
<comment type="caution">
    <text evidence="2">The sequence shown here is derived from an EMBL/GenBank/DDBJ whole genome shotgun (WGS) entry which is preliminary data.</text>
</comment>
<evidence type="ECO:0000313" key="2">
    <source>
        <dbReference type="EMBL" id="PRQ47943.1"/>
    </source>
</evidence>
<dbReference type="InterPro" id="IPR032675">
    <property type="entry name" value="LRR_dom_sf"/>
</dbReference>
<accession>A0A2P6RNC4</accession>
<name>A0A2P6RNC4_ROSCH</name>
<dbReference type="Pfam" id="PF00646">
    <property type="entry name" value="F-box"/>
    <property type="match status" value="1"/>
</dbReference>
<dbReference type="PANTHER" id="PTHR34145">
    <property type="entry name" value="OS02G0105600 PROTEIN"/>
    <property type="match status" value="1"/>
</dbReference>
<keyword evidence="3" id="KW-1185">Reference proteome</keyword>
<dbReference type="InterPro" id="IPR036047">
    <property type="entry name" value="F-box-like_dom_sf"/>
</dbReference>
<reference evidence="2 3" key="1">
    <citation type="journal article" date="2018" name="Nat. Genet.">
        <title>The Rosa genome provides new insights in the design of modern roses.</title>
        <authorList>
            <person name="Bendahmane M."/>
        </authorList>
    </citation>
    <scope>NUCLEOTIDE SEQUENCE [LARGE SCALE GENOMIC DNA]</scope>
    <source>
        <strain evidence="3">cv. Old Blush</strain>
    </source>
</reference>
<dbReference type="SUPFAM" id="SSF81383">
    <property type="entry name" value="F-box domain"/>
    <property type="match status" value="1"/>
</dbReference>
<dbReference type="AlphaFoldDB" id="A0A2P6RNC4"/>
<feature type="domain" description="F-box" evidence="1">
    <location>
        <begin position="2"/>
        <end position="38"/>
    </location>
</feature>
<protein>
    <submittedName>
        <fullName evidence="2">Putative F-box domain, leucine-rich repeat domain, L domain-containing protein</fullName>
    </submittedName>
</protein>
<dbReference type="Pfam" id="PF23622">
    <property type="entry name" value="LRR_At1g61320_AtMIF1"/>
    <property type="match status" value="1"/>
</dbReference>
<evidence type="ECO:0000259" key="1">
    <source>
        <dbReference type="PROSITE" id="PS50181"/>
    </source>
</evidence>
<dbReference type="Gramene" id="PRQ47943">
    <property type="protein sequence ID" value="PRQ47943"/>
    <property type="gene ID" value="RchiOBHm_Chr2g0105211"/>
</dbReference>
<dbReference type="PROSITE" id="PS50181">
    <property type="entry name" value="FBOX"/>
    <property type="match status" value="1"/>
</dbReference>
<gene>
    <name evidence="2" type="ORF">RchiOBHm_Chr2g0105211</name>
</gene>
<dbReference type="SUPFAM" id="SSF52047">
    <property type="entry name" value="RNI-like"/>
    <property type="match status" value="1"/>
</dbReference>
<dbReference type="OMA" id="HEFTQRV"/>
<dbReference type="STRING" id="74649.A0A2P6RNC4"/>
<dbReference type="Gene3D" id="1.20.1280.50">
    <property type="match status" value="1"/>
</dbReference>
<evidence type="ECO:0000313" key="3">
    <source>
        <dbReference type="Proteomes" id="UP000238479"/>
    </source>
</evidence>
<dbReference type="EMBL" id="PDCK01000040">
    <property type="protein sequence ID" value="PRQ47943.1"/>
    <property type="molecule type" value="Genomic_DNA"/>
</dbReference>
<dbReference type="InterPro" id="IPR053781">
    <property type="entry name" value="F-box_AtFBL13-like"/>
</dbReference>
<dbReference type="CDD" id="cd22160">
    <property type="entry name" value="F-box_AtFBL13-like"/>
    <property type="match status" value="1"/>
</dbReference>
<proteinExistence type="predicted"/>
<organism evidence="2 3">
    <name type="scientific">Rosa chinensis</name>
    <name type="common">China rose</name>
    <dbReference type="NCBI Taxonomy" id="74649"/>
    <lineage>
        <taxon>Eukaryota</taxon>
        <taxon>Viridiplantae</taxon>
        <taxon>Streptophyta</taxon>
        <taxon>Embryophyta</taxon>
        <taxon>Tracheophyta</taxon>
        <taxon>Spermatophyta</taxon>
        <taxon>Magnoliopsida</taxon>
        <taxon>eudicotyledons</taxon>
        <taxon>Gunneridae</taxon>
        <taxon>Pentapetalae</taxon>
        <taxon>rosids</taxon>
        <taxon>fabids</taxon>
        <taxon>Rosales</taxon>
        <taxon>Rosaceae</taxon>
        <taxon>Rosoideae</taxon>
        <taxon>Rosoideae incertae sedis</taxon>
        <taxon>Rosa</taxon>
    </lineage>
</organism>
<dbReference type="InterPro" id="IPR053772">
    <property type="entry name" value="At1g61320/At1g61330-like"/>
</dbReference>
<dbReference type="Proteomes" id="UP000238479">
    <property type="component" value="Chromosome 2"/>
</dbReference>
<dbReference type="InterPro" id="IPR001810">
    <property type="entry name" value="F-box_dom"/>
</dbReference>
<dbReference type="SMART" id="SM00256">
    <property type="entry name" value="FBOX"/>
    <property type="match status" value="1"/>
</dbReference>
<dbReference type="Gene3D" id="3.80.10.10">
    <property type="entry name" value="Ribonuclease Inhibitor"/>
    <property type="match status" value="1"/>
</dbReference>
<sequence>MMDRISGLPDEILVSILSLLPLKEAQATSILSRRWQYVWAYCTTLNFDDEKNLVRLRLSDREALELEMYLHVNWVDSLLKQHRTLNIERFRVYFKLDSRSCIDKWIQFAMRKGVHMLELDFSEYIGFKCLKVLDLKTVDVDQEVLEYFLSYSRGLERLSVSDSSTLVNLKVTGHSIALKYLVIKRCKNIKTIEICDSNLVSFAYDGPVRNLVLSNLPLLVEVSLFGWLAPDFLEIAFLQLSCCLSQLEILKLSYAWSKMDPVIPSLPDLKRLELVIDEDENFALLHLASFIKESPCMHTLVLRICILNSVFFMCTS</sequence>
<dbReference type="InterPro" id="IPR055357">
    <property type="entry name" value="LRR_At1g61320_AtMIF1"/>
</dbReference>